<accession>A0A9R0Q6Q7</accession>
<name>A0A9R0Q6Q7_TRITD</name>
<dbReference type="AlphaFoldDB" id="A0A9R0Q6Q7"/>
<organism evidence="1 2">
    <name type="scientific">Triticum turgidum subsp. durum</name>
    <name type="common">Durum wheat</name>
    <name type="synonym">Triticum durum</name>
    <dbReference type="NCBI Taxonomy" id="4567"/>
    <lineage>
        <taxon>Eukaryota</taxon>
        <taxon>Viridiplantae</taxon>
        <taxon>Streptophyta</taxon>
        <taxon>Embryophyta</taxon>
        <taxon>Tracheophyta</taxon>
        <taxon>Spermatophyta</taxon>
        <taxon>Magnoliopsida</taxon>
        <taxon>Liliopsida</taxon>
        <taxon>Poales</taxon>
        <taxon>Poaceae</taxon>
        <taxon>BOP clade</taxon>
        <taxon>Pooideae</taxon>
        <taxon>Triticodae</taxon>
        <taxon>Triticeae</taxon>
        <taxon>Triticinae</taxon>
        <taxon>Triticum</taxon>
    </lineage>
</organism>
<evidence type="ECO:0000313" key="2">
    <source>
        <dbReference type="Proteomes" id="UP000324705"/>
    </source>
</evidence>
<sequence length="94" mass="9186">MVSSCLASPATARGGSALRLQLQPRGCRVTCLADAGGAGSGGRAKAVGGFACGLLAAWAVASAPSPVIAAGQVGGFLRLHHGHCAIPIAFVFLT</sequence>
<dbReference type="Gramene" id="TRITD1Av1G111280.2">
    <property type="protein sequence ID" value="TRITD1Av1G111280.2"/>
    <property type="gene ID" value="TRITD1Av1G111280"/>
</dbReference>
<protein>
    <submittedName>
        <fullName evidence="1">Uncharacterized protein</fullName>
    </submittedName>
</protein>
<proteinExistence type="predicted"/>
<dbReference type="Proteomes" id="UP000324705">
    <property type="component" value="Chromosome 1A"/>
</dbReference>
<reference evidence="1 2" key="1">
    <citation type="submission" date="2017-09" db="EMBL/GenBank/DDBJ databases">
        <authorList>
            <consortium name="International Durum Wheat Genome Sequencing Consortium (IDWGSC)"/>
            <person name="Milanesi L."/>
        </authorList>
    </citation>
    <scope>NUCLEOTIDE SEQUENCE [LARGE SCALE GENOMIC DNA]</scope>
    <source>
        <strain evidence="2">cv. Svevo</strain>
    </source>
</reference>
<evidence type="ECO:0000313" key="1">
    <source>
        <dbReference type="EMBL" id="VAH04947.1"/>
    </source>
</evidence>
<dbReference type="EMBL" id="LT934111">
    <property type="protein sequence ID" value="VAH04947.1"/>
    <property type="molecule type" value="Genomic_DNA"/>
</dbReference>
<gene>
    <name evidence="1" type="ORF">TRITD_1Av1G111280</name>
</gene>
<keyword evidence="2" id="KW-1185">Reference proteome</keyword>